<keyword evidence="1" id="KW-0472">Membrane</keyword>
<organism evidence="2 3">
    <name type="scientific">Plasmodium falciparum (isolate NF54)</name>
    <dbReference type="NCBI Taxonomy" id="5843"/>
    <lineage>
        <taxon>Eukaryota</taxon>
        <taxon>Sar</taxon>
        <taxon>Alveolata</taxon>
        <taxon>Apicomplexa</taxon>
        <taxon>Aconoidasida</taxon>
        <taxon>Haemosporida</taxon>
        <taxon>Plasmodiidae</taxon>
        <taxon>Plasmodium</taxon>
        <taxon>Plasmodium (Laverania)</taxon>
    </lineage>
</organism>
<feature type="transmembrane region" description="Helical" evidence="1">
    <location>
        <begin position="213"/>
        <end position="231"/>
    </location>
</feature>
<dbReference type="OMA" id="KLINWAP"/>
<dbReference type="InterPro" id="IPR006373">
    <property type="entry name" value="VSA_Rifin"/>
</dbReference>
<proteinExistence type="predicted"/>
<evidence type="ECO:0008006" key="4">
    <source>
        <dbReference type="Google" id="ProtNLM"/>
    </source>
</evidence>
<gene>
    <name evidence="2" type="ORF">PFNF54_03534</name>
</gene>
<keyword evidence="3" id="KW-1185">Reference proteome</keyword>
<dbReference type="Pfam" id="PF02009">
    <property type="entry name" value="RIFIN"/>
    <property type="match status" value="1"/>
</dbReference>
<dbReference type="AlphaFoldDB" id="W7JSH2"/>
<evidence type="ECO:0000313" key="3">
    <source>
        <dbReference type="Proteomes" id="UP000030673"/>
    </source>
</evidence>
<dbReference type="EMBL" id="KE123841">
    <property type="protein sequence ID" value="EWC87686.1"/>
    <property type="molecule type" value="Genomic_DNA"/>
</dbReference>
<accession>W7JSH2</accession>
<keyword evidence="1" id="KW-1133">Transmembrane helix</keyword>
<name>W7JSH2_PLAFO</name>
<sequence>MLSECYIYMQNYDNDPDMKSVKEIFDRKTSQRFEEYEERMITQRQKYKEQRDKDIQEIIVKDKINKSLPEKLEKCCLKSGCGLGAVAASVGIFRALALNEMKKPSLLVVQKGIDVVIAKAIKVLGKIVEVSYFKLINWAPMVTPTIYNQRMELVQIVNPINSKSTESAAAGKTLFCKGTEAWEAANAAVAAGEASKTAEDAEIYLVNTENRKLYSAIGYSVIAILIILLIMKKKDE</sequence>
<reference evidence="2 3" key="1">
    <citation type="submission" date="2013-02" db="EMBL/GenBank/DDBJ databases">
        <title>The Genome Sequence of Plasmodium falciparum NF54.</title>
        <authorList>
            <consortium name="The Broad Institute Genome Sequencing Platform"/>
            <consortium name="The Broad Institute Genome Sequencing Center for Infectious Disease"/>
            <person name="Neafsey D."/>
            <person name="Cheeseman I."/>
            <person name="Volkman S."/>
            <person name="Adams J."/>
            <person name="Walker B."/>
            <person name="Young S.K."/>
            <person name="Zeng Q."/>
            <person name="Gargeya S."/>
            <person name="Fitzgerald M."/>
            <person name="Haas B."/>
            <person name="Abouelleil A."/>
            <person name="Alvarado L."/>
            <person name="Arachchi H.M."/>
            <person name="Berlin A.M."/>
            <person name="Chapman S.B."/>
            <person name="Dewar J."/>
            <person name="Goldberg J."/>
            <person name="Griggs A."/>
            <person name="Gujja S."/>
            <person name="Hansen M."/>
            <person name="Howarth C."/>
            <person name="Imamovic A."/>
            <person name="Larimer J."/>
            <person name="McCowan C."/>
            <person name="Murphy C."/>
            <person name="Neiman D."/>
            <person name="Pearson M."/>
            <person name="Priest M."/>
            <person name="Roberts A."/>
            <person name="Saif S."/>
            <person name="Shea T."/>
            <person name="Sisk P."/>
            <person name="Sykes S."/>
            <person name="Wortman J."/>
            <person name="Nusbaum C."/>
            <person name="Birren B."/>
        </authorList>
    </citation>
    <scope>NUCLEOTIDE SEQUENCE [LARGE SCALE GENOMIC DNA]</scope>
    <source>
        <strain evidence="2 3">NF54</strain>
    </source>
</reference>
<dbReference type="Proteomes" id="UP000030673">
    <property type="component" value="Unassembled WGS sequence"/>
</dbReference>
<evidence type="ECO:0000313" key="2">
    <source>
        <dbReference type="EMBL" id="EWC87686.1"/>
    </source>
</evidence>
<protein>
    <recommendedName>
        <fullName evidence="4">Rifin</fullName>
    </recommendedName>
</protein>
<evidence type="ECO:0000256" key="1">
    <source>
        <dbReference type="SAM" id="Phobius"/>
    </source>
</evidence>
<keyword evidence="1" id="KW-0812">Transmembrane</keyword>